<dbReference type="RefSeq" id="WP_121875997.1">
    <property type="nucleotide sequence ID" value="NZ_REFJ01000001.1"/>
</dbReference>
<protein>
    <submittedName>
        <fullName evidence="1">PcfJ-like protein</fullName>
    </submittedName>
</protein>
<comment type="caution">
    <text evidence="1">The sequence shown here is derived from an EMBL/GenBank/DDBJ whole genome shotgun (WGS) entry which is preliminary data.</text>
</comment>
<accession>A0A3M0ABZ2</accession>
<dbReference type="InterPro" id="IPR025586">
    <property type="entry name" value="PcfJ"/>
</dbReference>
<organism evidence="1 2">
    <name type="scientific">Umboniibacter marinipuniceus</name>
    <dbReference type="NCBI Taxonomy" id="569599"/>
    <lineage>
        <taxon>Bacteria</taxon>
        <taxon>Pseudomonadati</taxon>
        <taxon>Pseudomonadota</taxon>
        <taxon>Gammaproteobacteria</taxon>
        <taxon>Cellvibrionales</taxon>
        <taxon>Cellvibrionaceae</taxon>
        <taxon>Umboniibacter</taxon>
    </lineage>
</organism>
<dbReference type="EMBL" id="REFJ01000001">
    <property type="protein sequence ID" value="RMA82683.1"/>
    <property type="molecule type" value="Genomic_DNA"/>
</dbReference>
<dbReference type="Pfam" id="PF14284">
    <property type="entry name" value="PcfJ"/>
    <property type="match status" value="1"/>
</dbReference>
<sequence length="143" mass="16430">MVTRERSFRRNVIRPEVVACHDRWARQWTNSLRFHAKLLRNDSGVAIPAPPPPVKPSGLINWLSTPEEVIDEGRAMRHCVASYAQRVQRGEYALYHMSEPGDLTIGLRRSVAGWQLDQVRGICNRLPTKEELEAIDEWFLKGV</sequence>
<evidence type="ECO:0000313" key="2">
    <source>
        <dbReference type="Proteomes" id="UP000267187"/>
    </source>
</evidence>
<evidence type="ECO:0000313" key="1">
    <source>
        <dbReference type="EMBL" id="RMA82683.1"/>
    </source>
</evidence>
<reference evidence="1 2" key="1">
    <citation type="submission" date="2018-10" db="EMBL/GenBank/DDBJ databases">
        <title>Genomic Encyclopedia of Type Strains, Phase IV (KMG-IV): sequencing the most valuable type-strain genomes for metagenomic binning, comparative biology and taxonomic classification.</title>
        <authorList>
            <person name="Goeker M."/>
        </authorList>
    </citation>
    <scope>NUCLEOTIDE SEQUENCE [LARGE SCALE GENOMIC DNA]</scope>
    <source>
        <strain evidence="1 2">DSM 25080</strain>
    </source>
</reference>
<name>A0A3M0ABZ2_9GAMM</name>
<dbReference type="Proteomes" id="UP000267187">
    <property type="component" value="Unassembled WGS sequence"/>
</dbReference>
<dbReference type="AlphaFoldDB" id="A0A3M0ABZ2"/>
<keyword evidence="2" id="KW-1185">Reference proteome</keyword>
<proteinExistence type="predicted"/>
<dbReference type="OrthoDB" id="5620376at2"/>
<gene>
    <name evidence="1" type="ORF">DFR27_0636</name>
</gene>